<evidence type="ECO:0000313" key="6">
    <source>
        <dbReference type="Proteomes" id="UP001652432"/>
    </source>
</evidence>
<proteinExistence type="inferred from homology"/>
<dbReference type="Pfam" id="PF13556">
    <property type="entry name" value="HTH_30"/>
    <property type="match status" value="1"/>
</dbReference>
<name>A0ABT2T1M3_9FIRM</name>
<evidence type="ECO:0000259" key="3">
    <source>
        <dbReference type="Pfam" id="PF13556"/>
    </source>
</evidence>
<evidence type="ECO:0000256" key="1">
    <source>
        <dbReference type="ARBA" id="ARBA00006754"/>
    </source>
</evidence>
<dbReference type="Proteomes" id="UP001652432">
    <property type="component" value="Unassembled WGS sequence"/>
</dbReference>
<dbReference type="InterPro" id="IPR042070">
    <property type="entry name" value="PucR_C-HTH_sf"/>
</dbReference>
<dbReference type="InterPro" id="IPR012914">
    <property type="entry name" value="PucR_dom"/>
</dbReference>
<dbReference type="Pfam" id="PF17853">
    <property type="entry name" value="GGDEF_2"/>
    <property type="match status" value="1"/>
</dbReference>
<organism evidence="5 6">
    <name type="scientific">Suilimivivens aceti</name>
    <dbReference type="NCBI Taxonomy" id="2981774"/>
    <lineage>
        <taxon>Bacteria</taxon>
        <taxon>Bacillati</taxon>
        <taxon>Bacillota</taxon>
        <taxon>Clostridia</taxon>
        <taxon>Lachnospirales</taxon>
        <taxon>Lachnospiraceae</taxon>
        <taxon>Suilimivivens</taxon>
    </lineage>
</organism>
<dbReference type="InterPro" id="IPR051448">
    <property type="entry name" value="CdaR-like_regulators"/>
</dbReference>
<gene>
    <name evidence="5" type="ORF">OCV77_06310</name>
</gene>
<comment type="similarity">
    <text evidence="1">Belongs to the CdaR family.</text>
</comment>
<feature type="domain" description="PucR C-terminal helix-turn-helix" evidence="3">
    <location>
        <begin position="319"/>
        <end position="377"/>
    </location>
</feature>
<reference evidence="5 6" key="1">
    <citation type="journal article" date="2021" name="ISME Commun">
        <title>Automated analysis of genomic sequences facilitates high-throughput and comprehensive description of bacteria.</title>
        <authorList>
            <person name="Hitch T.C.A."/>
        </authorList>
    </citation>
    <scope>NUCLEOTIDE SEQUENCE [LARGE SCALE GENOMIC DNA]</scope>
    <source>
        <strain evidence="5 6">Sanger_18</strain>
    </source>
</reference>
<dbReference type="EMBL" id="JAOQKJ010000004">
    <property type="protein sequence ID" value="MCU6744110.1"/>
    <property type="molecule type" value="Genomic_DNA"/>
</dbReference>
<dbReference type="InterPro" id="IPR025736">
    <property type="entry name" value="PucR_C-HTH_dom"/>
</dbReference>
<keyword evidence="6" id="KW-1185">Reference proteome</keyword>
<comment type="caution">
    <text evidence="5">The sequence shown here is derived from an EMBL/GenBank/DDBJ whole genome shotgun (WGS) entry which is preliminary data.</text>
</comment>
<dbReference type="Pfam" id="PF07905">
    <property type="entry name" value="PucR"/>
    <property type="match status" value="1"/>
</dbReference>
<feature type="domain" description="Purine catabolism PurC-like" evidence="2">
    <location>
        <begin position="18"/>
        <end position="129"/>
    </location>
</feature>
<dbReference type="Gene3D" id="1.10.10.2840">
    <property type="entry name" value="PucR C-terminal helix-turn-helix domain"/>
    <property type="match status" value="1"/>
</dbReference>
<feature type="domain" description="CdaR GGDEF-like" evidence="4">
    <location>
        <begin position="162"/>
        <end position="268"/>
    </location>
</feature>
<dbReference type="PANTHER" id="PTHR33744">
    <property type="entry name" value="CARBOHYDRATE DIACID REGULATOR"/>
    <property type="match status" value="1"/>
</dbReference>
<dbReference type="RefSeq" id="WP_118797733.1">
    <property type="nucleotide sequence ID" value="NZ_JAOQKJ010000004.1"/>
</dbReference>
<evidence type="ECO:0000313" key="5">
    <source>
        <dbReference type="EMBL" id="MCU6744110.1"/>
    </source>
</evidence>
<sequence length="381" mass="44421">MQPLLLNIYHSYREQYRLRLIAGADGLSSSVSWLYYTEDIGNISFLRGKELVITTGMMIRSDPNWLYKLIEELAFSSCSGLIINIGNYIKADSISPEILALCDRHDFPLFTMPWQIHIVDIMQDICNQIFMNTYQENTITHLFSDIMTDSSYPIKKYTELESYGFPERAQYTVLLFGNAVSIINIQNHLDSLQIKYCLFLKKDKIVLIAQNCAREIIQNFLDLLLANNHFRQRQNSQVSHPRIGIGETVHSLMHVRYSYENAVVALDAAMQQNKDYLFFQDFGIHRILYSVTNKEILHHIYEESLGILERFDAENKTQLLETLHIYFQCQKSILDTANTMFTHRNTISYRLKKIQALLPLSLDEPEDMLMLQMAFQIRSIK</sequence>
<accession>A0ABT2T1M3</accession>
<protein>
    <submittedName>
        <fullName evidence="5">PucR family transcriptional regulator ligand-binding domain-containing protein</fullName>
    </submittedName>
</protein>
<dbReference type="InterPro" id="IPR041522">
    <property type="entry name" value="CdaR_GGDEF"/>
</dbReference>
<dbReference type="PANTHER" id="PTHR33744:SF1">
    <property type="entry name" value="DNA-BINDING TRANSCRIPTIONAL ACTIVATOR ADER"/>
    <property type="match status" value="1"/>
</dbReference>
<evidence type="ECO:0000259" key="4">
    <source>
        <dbReference type="Pfam" id="PF17853"/>
    </source>
</evidence>
<evidence type="ECO:0000259" key="2">
    <source>
        <dbReference type="Pfam" id="PF07905"/>
    </source>
</evidence>